<reference evidence="9 10" key="1">
    <citation type="submission" date="2024-02" db="EMBL/GenBank/DDBJ databases">
        <title>Chromosome-scale genome assembly of the rough periwinkle Littorina saxatilis.</title>
        <authorList>
            <person name="De Jode A."/>
            <person name="Faria R."/>
            <person name="Formenti G."/>
            <person name="Sims Y."/>
            <person name="Smith T.P."/>
            <person name="Tracey A."/>
            <person name="Wood J.M.D."/>
            <person name="Zagrodzka Z.B."/>
            <person name="Johannesson K."/>
            <person name="Butlin R.K."/>
            <person name="Leder E.H."/>
        </authorList>
    </citation>
    <scope>NUCLEOTIDE SEQUENCE [LARGE SCALE GENOMIC DNA]</scope>
    <source>
        <strain evidence="9">Snail1</strain>
        <tissue evidence="9">Muscle</tissue>
    </source>
</reference>
<proteinExistence type="inferred from homology"/>
<evidence type="ECO:0000256" key="6">
    <source>
        <dbReference type="ARBA" id="ARBA00022801"/>
    </source>
</evidence>
<dbReference type="Pfam" id="PF13359">
    <property type="entry name" value="DDE_Tnp_4"/>
    <property type="match status" value="1"/>
</dbReference>
<evidence type="ECO:0000313" key="9">
    <source>
        <dbReference type="EMBL" id="KAK7092834.1"/>
    </source>
</evidence>
<sequence>MLLDYLTPHFTVEFHGGHKPLTPEMQLLIFIQYISNMDCMREVGMLYGIAKSTVLHVVHHISSTMTRNLTDQIIRWPSVARQREIVNAVQTRSGFPGVVGFLDGSHIRMASKLDRDDDYINRKGYPSVQLQLVVDHEMVITDMYTGWPGCTHDARVLRNSTFFHDAEAARVFRPGQCILADSAYPLKNWLITPFKQNGFLTRRQRRFNQRLSGERQVVERAIGHLKGRFRRLKEIPFHQAEDVVNLITSACILHNLCVLSDDNVQRYIDNDPALRPNRCQNVYLHGRNGVLRRLQLLALV</sequence>
<feature type="domain" description="DDE Tnp4" evidence="8">
    <location>
        <begin position="102"/>
        <end position="255"/>
    </location>
</feature>
<dbReference type="Proteomes" id="UP001374579">
    <property type="component" value="Unassembled WGS sequence"/>
</dbReference>
<dbReference type="GO" id="GO:0046872">
    <property type="term" value="F:metal ion binding"/>
    <property type="evidence" value="ECO:0007669"/>
    <property type="project" value="UniProtKB-KW"/>
</dbReference>
<dbReference type="AlphaFoldDB" id="A0AAN9ATP9"/>
<keyword evidence="7" id="KW-0539">Nucleus</keyword>
<protein>
    <recommendedName>
        <fullName evidence="8">DDE Tnp4 domain-containing protein</fullName>
    </recommendedName>
</protein>
<dbReference type="GO" id="GO:0004518">
    <property type="term" value="F:nuclease activity"/>
    <property type="evidence" value="ECO:0007669"/>
    <property type="project" value="UniProtKB-KW"/>
</dbReference>
<evidence type="ECO:0000256" key="7">
    <source>
        <dbReference type="ARBA" id="ARBA00023242"/>
    </source>
</evidence>
<keyword evidence="5" id="KW-0479">Metal-binding</keyword>
<dbReference type="GO" id="GO:0005634">
    <property type="term" value="C:nucleus"/>
    <property type="evidence" value="ECO:0007669"/>
    <property type="project" value="UniProtKB-SubCell"/>
</dbReference>
<keyword evidence="4" id="KW-0540">Nuclease</keyword>
<name>A0AAN9ATP9_9CAEN</name>
<comment type="caution">
    <text evidence="9">The sequence shown here is derived from an EMBL/GenBank/DDBJ whole genome shotgun (WGS) entry which is preliminary data.</text>
</comment>
<evidence type="ECO:0000256" key="2">
    <source>
        <dbReference type="ARBA" id="ARBA00004123"/>
    </source>
</evidence>
<evidence type="ECO:0000256" key="4">
    <source>
        <dbReference type="ARBA" id="ARBA00022722"/>
    </source>
</evidence>
<dbReference type="PANTHER" id="PTHR22930">
    <property type="match status" value="1"/>
</dbReference>
<keyword evidence="10" id="KW-1185">Reference proteome</keyword>
<evidence type="ECO:0000256" key="5">
    <source>
        <dbReference type="ARBA" id="ARBA00022723"/>
    </source>
</evidence>
<organism evidence="9 10">
    <name type="scientific">Littorina saxatilis</name>
    <dbReference type="NCBI Taxonomy" id="31220"/>
    <lineage>
        <taxon>Eukaryota</taxon>
        <taxon>Metazoa</taxon>
        <taxon>Spiralia</taxon>
        <taxon>Lophotrochozoa</taxon>
        <taxon>Mollusca</taxon>
        <taxon>Gastropoda</taxon>
        <taxon>Caenogastropoda</taxon>
        <taxon>Littorinimorpha</taxon>
        <taxon>Littorinoidea</taxon>
        <taxon>Littorinidae</taxon>
        <taxon>Littorina</taxon>
    </lineage>
</organism>
<comment type="similarity">
    <text evidence="3">Belongs to the HARBI1 family.</text>
</comment>
<evidence type="ECO:0000256" key="3">
    <source>
        <dbReference type="ARBA" id="ARBA00006958"/>
    </source>
</evidence>
<evidence type="ECO:0000313" key="10">
    <source>
        <dbReference type="Proteomes" id="UP001374579"/>
    </source>
</evidence>
<gene>
    <name evidence="9" type="ORF">V1264_008521</name>
</gene>
<dbReference type="GO" id="GO:0016787">
    <property type="term" value="F:hydrolase activity"/>
    <property type="evidence" value="ECO:0007669"/>
    <property type="project" value="UniProtKB-KW"/>
</dbReference>
<dbReference type="InterPro" id="IPR027806">
    <property type="entry name" value="HARBI1_dom"/>
</dbReference>
<dbReference type="PANTHER" id="PTHR22930:SF85">
    <property type="entry name" value="GH03217P-RELATED"/>
    <property type="match status" value="1"/>
</dbReference>
<keyword evidence="6" id="KW-0378">Hydrolase</keyword>
<comment type="subcellular location">
    <subcellularLocation>
        <location evidence="2">Nucleus</location>
    </subcellularLocation>
</comment>
<dbReference type="EMBL" id="JBAMIC010000021">
    <property type="protein sequence ID" value="KAK7092834.1"/>
    <property type="molecule type" value="Genomic_DNA"/>
</dbReference>
<evidence type="ECO:0000259" key="8">
    <source>
        <dbReference type="Pfam" id="PF13359"/>
    </source>
</evidence>
<dbReference type="InterPro" id="IPR045249">
    <property type="entry name" value="HARBI1-like"/>
</dbReference>
<accession>A0AAN9ATP9</accession>
<comment type="cofactor">
    <cofactor evidence="1">
        <name>a divalent metal cation</name>
        <dbReference type="ChEBI" id="CHEBI:60240"/>
    </cofactor>
</comment>
<evidence type="ECO:0000256" key="1">
    <source>
        <dbReference type="ARBA" id="ARBA00001968"/>
    </source>
</evidence>